<sequence length="310" mass="34404">MAQQNRKGPSFYGIIEPNKNPPPATSNSANTTEFQPTQQYPSSYTQPSSSAGQYASEAPNAQLYSTSSQSSRHISGSPGSGGGLQHGGPSAYQINAYGDEPPPSYESVSAETHPKRRVATAEEARRRGIPLGYNLEKWRPDQEPLLVGGSVYDADSLGRAIYDSTLAACGDDRKAPLVEVAGDLWLLLIQFEGCLKRAVELAARLQDGNDPRELETIEVYINSGYWEMEELDKLLKACDEHMRRAAAEGESNLGLANILLNHYRMLGDTEKFMHSLRKWQRRFDGVCEPILTRHGRALHLSELNDQYYLR</sequence>
<feature type="compositionally biased region" description="Low complexity" evidence="1">
    <location>
        <begin position="65"/>
        <end position="77"/>
    </location>
</feature>
<protein>
    <submittedName>
        <fullName evidence="2">Uncharacterized protein</fullName>
    </submittedName>
</protein>
<dbReference type="InParanoid" id="A0A423WRQ2"/>
<feature type="compositionally biased region" description="Polar residues" evidence="1">
    <location>
        <begin position="25"/>
        <end position="34"/>
    </location>
</feature>
<gene>
    <name evidence="2" type="ORF">VPNG_08009</name>
</gene>
<dbReference type="STRING" id="1230097.A0A423WRQ2"/>
<reference evidence="2 3" key="1">
    <citation type="submission" date="2015-09" db="EMBL/GenBank/DDBJ databases">
        <title>Host preference determinants of Valsa canker pathogens revealed by comparative genomics.</title>
        <authorList>
            <person name="Yin Z."/>
            <person name="Huang L."/>
        </authorList>
    </citation>
    <scope>NUCLEOTIDE SEQUENCE [LARGE SCALE GENOMIC DNA]</scope>
    <source>
        <strain evidence="2 3">SXYLt</strain>
    </source>
</reference>
<dbReference type="Proteomes" id="UP000285146">
    <property type="component" value="Unassembled WGS sequence"/>
</dbReference>
<dbReference type="EMBL" id="LKEB01000045">
    <property type="protein sequence ID" value="ROW05915.1"/>
    <property type="molecule type" value="Genomic_DNA"/>
</dbReference>
<name>A0A423WRQ2_9PEZI</name>
<evidence type="ECO:0000313" key="3">
    <source>
        <dbReference type="Proteomes" id="UP000285146"/>
    </source>
</evidence>
<dbReference type="AlphaFoldDB" id="A0A423WRQ2"/>
<keyword evidence="3" id="KW-1185">Reference proteome</keyword>
<feature type="compositionally biased region" description="Low complexity" evidence="1">
    <location>
        <begin position="35"/>
        <end position="50"/>
    </location>
</feature>
<evidence type="ECO:0000256" key="1">
    <source>
        <dbReference type="SAM" id="MobiDB-lite"/>
    </source>
</evidence>
<evidence type="ECO:0000313" key="2">
    <source>
        <dbReference type="EMBL" id="ROW05915.1"/>
    </source>
</evidence>
<comment type="caution">
    <text evidence="2">The sequence shown here is derived from an EMBL/GenBank/DDBJ whole genome shotgun (WGS) entry which is preliminary data.</text>
</comment>
<proteinExistence type="predicted"/>
<organism evidence="2 3">
    <name type="scientific">Cytospora leucostoma</name>
    <dbReference type="NCBI Taxonomy" id="1230097"/>
    <lineage>
        <taxon>Eukaryota</taxon>
        <taxon>Fungi</taxon>
        <taxon>Dikarya</taxon>
        <taxon>Ascomycota</taxon>
        <taxon>Pezizomycotina</taxon>
        <taxon>Sordariomycetes</taxon>
        <taxon>Sordariomycetidae</taxon>
        <taxon>Diaporthales</taxon>
        <taxon>Cytosporaceae</taxon>
        <taxon>Cytospora</taxon>
    </lineage>
</organism>
<feature type="region of interest" description="Disordered" evidence="1">
    <location>
        <begin position="1"/>
        <end position="123"/>
    </location>
</feature>
<accession>A0A423WRQ2</accession>